<keyword evidence="6" id="KW-0812">Transmembrane</keyword>
<evidence type="ECO:0000256" key="5">
    <source>
        <dbReference type="ARBA" id="ARBA00023284"/>
    </source>
</evidence>
<dbReference type="EMBL" id="JBEYBF010000006">
    <property type="protein sequence ID" value="MEU1952464.1"/>
    <property type="molecule type" value="Genomic_DNA"/>
</dbReference>
<organism evidence="8 9">
    <name type="scientific">Nocardia rhamnosiphila</name>
    <dbReference type="NCBI Taxonomy" id="426716"/>
    <lineage>
        <taxon>Bacteria</taxon>
        <taxon>Bacillati</taxon>
        <taxon>Actinomycetota</taxon>
        <taxon>Actinomycetes</taxon>
        <taxon>Mycobacteriales</taxon>
        <taxon>Nocardiaceae</taxon>
        <taxon>Nocardia</taxon>
    </lineage>
</organism>
<evidence type="ECO:0000259" key="7">
    <source>
        <dbReference type="Pfam" id="PF13462"/>
    </source>
</evidence>
<dbReference type="PANTHER" id="PTHR13887:SF14">
    <property type="entry name" value="DISULFIDE BOND FORMATION PROTEIN D"/>
    <property type="match status" value="1"/>
</dbReference>
<dbReference type="InterPro" id="IPR036249">
    <property type="entry name" value="Thioredoxin-like_sf"/>
</dbReference>
<keyword evidence="9" id="KW-1185">Reference proteome</keyword>
<evidence type="ECO:0000256" key="1">
    <source>
        <dbReference type="ARBA" id="ARBA00005791"/>
    </source>
</evidence>
<keyword evidence="6" id="KW-0472">Membrane</keyword>
<keyword evidence="3" id="KW-0560">Oxidoreductase</keyword>
<keyword evidence="4" id="KW-1015">Disulfide bond</keyword>
<evidence type="ECO:0000256" key="2">
    <source>
        <dbReference type="ARBA" id="ARBA00022729"/>
    </source>
</evidence>
<evidence type="ECO:0000256" key="6">
    <source>
        <dbReference type="SAM" id="Phobius"/>
    </source>
</evidence>
<evidence type="ECO:0000313" key="8">
    <source>
        <dbReference type="EMBL" id="MEU1952464.1"/>
    </source>
</evidence>
<comment type="caution">
    <text evidence="8">The sequence shown here is derived from an EMBL/GenBank/DDBJ whole genome shotgun (WGS) entry which is preliminary data.</text>
</comment>
<keyword evidence="2" id="KW-0732">Signal</keyword>
<dbReference type="Proteomes" id="UP001550628">
    <property type="component" value="Unassembled WGS sequence"/>
</dbReference>
<dbReference type="InterPro" id="IPR012336">
    <property type="entry name" value="Thioredoxin-like_fold"/>
</dbReference>
<dbReference type="PANTHER" id="PTHR13887">
    <property type="entry name" value="GLUTATHIONE S-TRANSFERASE KAPPA"/>
    <property type="match status" value="1"/>
</dbReference>
<comment type="similarity">
    <text evidence="1">Belongs to the thioredoxin family. DsbA subfamily.</text>
</comment>
<sequence length="247" mass="25871">MNKPTKHKNSLASVQQVDRTRRILVQVAVAAVLIGLIGAIGINVALKKAERDDPGPTPVIGAQAGADPAGVTASITESGTIRIGAPSAARTVRVVADLQCPACQRFEASYGSLLTDAVNAGRVAAEYDIIAFLDHASSTEYSSRAANASFCAAESDPTGYPDWLQTMFEHQPAEGGDGLPDNTIVEIAEGAGYSDPDFARCVTDRTYRKFVRARTLEVLDSGIQSTPSIFVDGKPIDPGQLPGAIGS</sequence>
<evidence type="ECO:0000256" key="3">
    <source>
        <dbReference type="ARBA" id="ARBA00023002"/>
    </source>
</evidence>
<gene>
    <name evidence="8" type="ORF">ABZ510_11430</name>
</gene>
<dbReference type="Pfam" id="PF13462">
    <property type="entry name" value="Thioredoxin_4"/>
    <property type="match status" value="1"/>
</dbReference>
<reference evidence="8 9" key="1">
    <citation type="submission" date="2024-06" db="EMBL/GenBank/DDBJ databases">
        <title>The Natural Products Discovery Center: Release of the First 8490 Sequenced Strains for Exploring Actinobacteria Biosynthetic Diversity.</title>
        <authorList>
            <person name="Kalkreuter E."/>
            <person name="Kautsar S.A."/>
            <person name="Yang D."/>
            <person name="Bader C.D."/>
            <person name="Teijaro C.N."/>
            <person name="Fluegel L."/>
            <person name="Davis C.M."/>
            <person name="Simpson J.R."/>
            <person name="Lauterbach L."/>
            <person name="Steele A.D."/>
            <person name="Gui C."/>
            <person name="Meng S."/>
            <person name="Li G."/>
            <person name="Viehrig K."/>
            <person name="Ye F."/>
            <person name="Su P."/>
            <person name="Kiefer A.F."/>
            <person name="Nichols A."/>
            <person name="Cepeda A.J."/>
            <person name="Yan W."/>
            <person name="Fan B."/>
            <person name="Jiang Y."/>
            <person name="Adhikari A."/>
            <person name="Zheng C.-J."/>
            <person name="Schuster L."/>
            <person name="Cowan T.M."/>
            <person name="Smanski M.J."/>
            <person name="Chevrette M.G."/>
            <person name="De Carvalho L.P.S."/>
            <person name="Shen B."/>
        </authorList>
    </citation>
    <scope>NUCLEOTIDE SEQUENCE [LARGE SCALE GENOMIC DNA]</scope>
    <source>
        <strain evidence="8 9">NPDC019708</strain>
    </source>
</reference>
<keyword evidence="5" id="KW-0676">Redox-active center</keyword>
<feature type="transmembrane region" description="Helical" evidence="6">
    <location>
        <begin position="23"/>
        <end position="46"/>
    </location>
</feature>
<accession>A0ABV2WNM3</accession>
<dbReference type="RefSeq" id="WP_356955589.1">
    <property type="nucleotide sequence ID" value="NZ_JBEYBD010000004.1"/>
</dbReference>
<dbReference type="Gene3D" id="3.40.30.10">
    <property type="entry name" value="Glutaredoxin"/>
    <property type="match status" value="1"/>
</dbReference>
<evidence type="ECO:0000313" key="9">
    <source>
        <dbReference type="Proteomes" id="UP001550628"/>
    </source>
</evidence>
<evidence type="ECO:0000256" key="4">
    <source>
        <dbReference type="ARBA" id="ARBA00023157"/>
    </source>
</evidence>
<dbReference type="SUPFAM" id="SSF52833">
    <property type="entry name" value="Thioredoxin-like"/>
    <property type="match status" value="1"/>
</dbReference>
<proteinExistence type="inferred from homology"/>
<name>A0ABV2WNM3_9NOCA</name>
<keyword evidence="6" id="KW-1133">Transmembrane helix</keyword>
<feature type="domain" description="Thioredoxin-like fold" evidence="7">
    <location>
        <begin position="78"/>
        <end position="237"/>
    </location>
</feature>
<protein>
    <submittedName>
        <fullName evidence="8">Thioredoxin domain-containing protein</fullName>
    </submittedName>
</protein>